<organism evidence="1 2">
    <name type="scientific">Eragrostis curvula</name>
    <name type="common">weeping love grass</name>
    <dbReference type="NCBI Taxonomy" id="38414"/>
    <lineage>
        <taxon>Eukaryota</taxon>
        <taxon>Viridiplantae</taxon>
        <taxon>Streptophyta</taxon>
        <taxon>Embryophyta</taxon>
        <taxon>Tracheophyta</taxon>
        <taxon>Spermatophyta</taxon>
        <taxon>Magnoliopsida</taxon>
        <taxon>Liliopsida</taxon>
        <taxon>Poales</taxon>
        <taxon>Poaceae</taxon>
        <taxon>PACMAD clade</taxon>
        <taxon>Chloridoideae</taxon>
        <taxon>Eragrostideae</taxon>
        <taxon>Eragrostidinae</taxon>
        <taxon>Eragrostis</taxon>
    </lineage>
</organism>
<name>A0A5J9VER5_9POAL</name>
<dbReference type="EMBL" id="RWGY01000009">
    <property type="protein sequence ID" value="TVU33864.1"/>
    <property type="molecule type" value="Genomic_DNA"/>
</dbReference>
<feature type="non-terminal residue" evidence="1">
    <location>
        <position position="1"/>
    </location>
</feature>
<evidence type="ECO:0000313" key="2">
    <source>
        <dbReference type="Proteomes" id="UP000324897"/>
    </source>
</evidence>
<dbReference type="OrthoDB" id="66964at2759"/>
<keyword evidence="2" id="KW-1185">Reference proteome</keyword>
<accession>A0A5J9VER5</accession>
<reference evidence="1 2" key="1">
    <citation type="journal article" date="2019" name="Sci. Rep.">
        <title>A high-quality genome of Eragrostis curvula grass provides insights into Poaceae evolution and supports new strategies to enhance forage quality.</title>
        <authorList>
            <person name="Carballo J."/>
            <person name="Santos B.A.C.M."/>
            <person name="Zappacosta D."/>
            <person name="Garbus I."/>
            <person name="Selva J.P."/>
            <person name="Gallo C.A."/>
            <person name="Diaz A."/>
            <person name="Albertini E."/>
            <person name="Caccamo M."/>
            <person name="Echenique V."/>
        </authorList>
    </citation>
    <scope>NUCLEOTIDE SEQUENCE [LARGE SCALE GENOMIC DNA]</scope>
    <source>
        <strain evidence="2">cv. Victoria</strain>
        <tissue evidence="1">Leaf</tissue>
    </source>
</reference>
<sequence length="103" mass="10870">MVEDGTGEPVWALIEVTAVVLPGMGARKCGANVSISSRDSSCNRRAAYGKLLCVATTPTFSRRRAGAQNIEIIASGIELGDMIVENTATIVPMQEEIRCGTVS</sequence>
<gene>
    <name evidence="1" type="ORF">EJB05_15677</name>
</gene>
<protein>
    <submittedName>
        <fullName evidence="1">Uncharacterized protein</fullName>
    </submittedName>
</protein>
<comment type="caution">
    <text evidence="1">The sequence shown here is derived from an EMBL/GenBank/DDBJ whole genome shotgun (WGS) entry which is preliminary data.</text>
</comment>
<evidence type="ECO:0000313" key="1">
    <source>
        <dbReference type="EMBL" id="TVU33864.1"/>
    </source>
</evidence>
<dbReference type="Proteomes" id="UP000324897">
    <property type="component" value="Unassembled WGS sequence"/>
</dbReference>
<dbReference type="AlphaFoldDB" id="A0A5J9VER5"/>
<proteinExistence type="predicted"/>
<dbReference type="Gramene" id="TVU33864">
    <property type="protein sequence ID" value="TVU33864"/>
    <property type="gene ID" value="EJB05_15677"/>
</dbReference>